<organism evidence="1 2">
    <name type="scientific">Colletotrichum truncatum</name>
    <name type="common">Anthracnose fungus</name>
    <name type="synonym">Colletotrichum capsici</name>
    <dbReference type="NCBI Taxonomy" id="5467"/>
    <lineage>
        <taxon>Eukaryota</taxon>
        <taxon>Fungi</taxon>
        <taxon>Dikarya</taxon>
        <taxon>Ascomycota</taxon>
        <taxon>Pezizomycotina</taxon>
        <taxon>Sordariomycetes</taxon>
        <taxon>Hypocreomycetidae</taxon>
        <taxon>Glomerellales</taxon>
        <taxon>Glomerellaceae</taxon>
        <taxon>Colletotrichum</taxon>
        <taxon>Colletotrichum truncatum species complex</taxon>
    </lineage>
</organism>
<accession>A0ACC3YTG7</accession>
<name>A0ACC3YTG7_COLTU</name>
<proteinExistence type="predicted"/>
<keyword evidence="2" id="KW-1185">Reference proteome</keyword>
<sequence length="162" mass="17336">MSQLGLANNIATATGILGCAWWAGMGQSLSIFSVSAALGTNAEPIYALKLWQNIFLRGKSLGPKVAVVTFLSFAYSAYGRYCHGVAWKPFVAAGALSLAIVPYTGVFMSATNSQLMAGAQGVTTLGWSEARELLTKWQTLNFVRNFFSIAGAAIGFWYTAFQ</sequence>
<dbReference type="Proteomes" id="UP000805649">
    <property type="component" value="Unassembled WGS sequence"/>
</dbReference>
<reference evidence="1 2" key="1">
    <citation type="journal article" date="2020" name="Phytopathology">
        <title>Genome Sequence Resources of Colletotrichum truncatum, C. plurivorum, C. musicola, and C. sojae: Four Species Pathogenic to Soybean (Glycine max).</title>
        <authorList>
            <person name="Rogerio F."/>
            <person name="Boufleur T.R."/>
            <person name="Ciampi-Guillardi M."/>
            <person name="Sukno S.A."/>
            <person name="Thon M.R."/>
            <person name="Massola Junior N.S."/>
            <person name="Baroncelli R."/>
        </authorList>
    </citation>
    <scope>NUCLEOTIDE SEQUENCE [LARGE SCALE GENOMIC DNA]</scope>
    <source>
        <strain evidence="1 2">CMES1059</strain>
    </source>
</reference>
<evidence type="ECO:0000313" key="2">
    <source>
        <dbReference type="Proteomes" id="UP000805649"/>
    </source>
</evidence>
<protein>
    <submittedName>
        <fullName evidence="1">Uncharacterized protein</fullName>
    </submittedName>
</protein>
<comment type="caution">
    <text evidence="1">The sequence shown here is derived from an EMBL/GenBank/DDBJ whole genome shotgun (WGS) entry which is preliminary data.</text>
</comment>
<gene>
    <name evidence="1" type="ORF">CTRU02_209795</name>
</gene>
<evidence type="ECO:0000313" key="1">
    <source>
        <dbReference type="EMBL" id="KAL0935204.1"/>
    </source>
</evidence>
<dbReference type="EMBL" id="VUJX02000006">
    <property type="protein sequence ID" value="KAL0935204.1"/>
    <property type="molecule type" value="Genomic_DNA"/>
</dbReference>